<proteinExistence type="inferred from homology"/>
<evidence type="ECO:0000313" key="6">
    <source>
        <dbReference type="Proteomes" id="UP000192418"/>
    </source>
</evidence>
<dbReference type="Gene3D" id="3.40.640.10">
    <property type="entry name" value="Type I PLP-dependent aspartate aminotransferase-like (Major domain)"/>
    <property type="match status" value="1"/>
</dbReference>
<dbReference type="EMBL" id="FWXY01000026">
    <property type="protein sequence ID" value="SMD05858.1"/>
    <property type="molecule type" value="Genomic_DNA"/>
</dbReference>
<dbReference type="PANTHER" id="PTHR11808">
    <property type="entry name" value="TRANS-SULFURATION ENZYME FAMILY MEMBER"/>
    <property type="match status" value="1"/>
</dbReference>
<dbReference type="OrthoDB" id="9805807at2"/>
<evidence type="ECO:0000256" key="3">
    <source>
        <dbReference type="PIRSR" id="PIRSR001434-2"/>
    </source>
</evidence>
<name>A0A1W2E9X8_9BACT</name>
<dbReference type="CDD" id="cd00614">
    <property type="entry name" value="CGS_like"/>
    <property type="match status" value="1"/>
</dbReference>
<dbReference type="InterPro" id="IPR015422">
    <property type="entry name" value="PyrdxlP-dep_Trfase_small"/>
</dbReference>
<dbReference type="SUPFAM" id="SSF53383">
    <property type="entry name" value="PLP-dependent transferases"/>
    <property type="match status" value="1"/>
</dbReference>
<dbReference type="GO" id="GO:0030170">
    <property type="term" value="F:pyridoxal phosphate binding"/>
    <property type="evidence" value="ECO:0007669"/>
    <property type="project" value="InterPro"/>
</dbReference>
<sequence>MSKHHTTAKEETHIVHGVSSCHTTSMDLVPPIHMTSTFKFTDQPHAQAVFEGSQPGYLYSRISNPTVDQLQTKMALLEGTQDAIATASGMSAVASVVMSLARPGDNIVSCNTVYGGTFALYHDHLAQFNIETRFVYPRDYNNADAISPLINKKTRLLYLETPANPTLDIVDIALWAALADTHGIPLVVDNTFASPWLQKPVALGAEIVIHSATKYLGGHGDIIGGIIAGDNSMITTIKESYVNHFGPCMSPFNAWLVLRGLKTLVVRMERHCRSAMTIAQWLETHPKISRVYYPGLSSHANHAIAAKQMKDFSGIMAFDIKGGIEDGKKVLNAVKLCTLAVSLGDCETLIQHPASMTHATYAPEELKKAGISPGLIRLSVGLEHPDDIIADLDQALAMIS</sequence>
<dbReference type="PANTHER" id="PTHR11808:SF80">
    <property type="entry name" value="CYSTATHIONINE GAMMA-LYASE"/>
    <property type="match status" value="1"/>
</dbReference>
<dbReference type="InterPro" id="IPR015424">
    <property type="entry name" value="PyrdxlP-dep_Trfase"/>
</dbReference>
<organism evidence="5 6">
    <name type="scientific">Desulfocicer vacuolatum DSM 3385</name>
    <dbReference type="NCBI Taxonomy" id="1121400"/>
    <lineage>
        <taxon>Bacteria</taxon>
        <taxon>Pseudomonadati</taxon>
        <taxon>Thermodesulfobacteriota</taxon>
        <taxon>Desulfobacteria</taxon>
        <taxon>Desulfobacterales</taxon>
        <taxon>Desulfobacteraceae</taxon>
        <taxon>Desulfocicer</taxon>
    </lineage>
</organism>
<accession>A0A1W2E9X8</accession>
<dbReference type="Gene3D" id="3.90.1150.10">
    <property type="entry name" value="Aspartate Aminotransferase, domain 1"/>
    <property type="match status" value="1"/>
</dbReference>
<dbReference type="RefSeq" id="WP_084071355.1">
    <property type="nucleotide sequence ID" value="NZ_FWXY01000026.1"/>
</dbReference>
<comment type="cofactor">
    <cofactor evidence="1 4">
        <name>pyridoxal 5'-phosphate</name>
        <dbReference type="ChEBI" id="CHEBI:597326"/>
    </cofactor>
</comment>
<dbReference type="FunFam" id="3.40.640.10:FF:000046">
    <property type="entry name" value="Cystathionine gamma-lyase"/>
    <property type="match status" value="1"/>
</dbReference>
<dbReference type="AlphaFoldDB" id="A0A1W2E9X8"/>
<keyword evidence="6" id="KW-1185">Reference proteome</keyword>
<dbReference type="Proteomes" id="UP000192418">
    <property type="component" value="Unassembled WGS sequence"/>
</dbReference>
<evidence type="ECO:0000313" key="5">
    <source>
        <dbReference type="EMBL" id="SMD05858.1"/>
    </source>
</evidence>
<dbReference type="GO" id="GO:0016846">
    <property type="term" value="F:carbon-sulfur lyase activity"/>
    <property type="evidence" value="ECO:0007669"/>
    <property type="project" value="TreeGrafter"/>
</dbReference>
<feature type="modified residue" description="N6-(pyridoxal phosphate)lysine" evidence="3">
    <location>
        <position position="214"/>
    </location>
</feature>
<gene>
    <name evidence="5" type="ORF">SAMN02746065_12626</name>
</gene>
<reference evidence="5 6" key="1">
    <citation type="submission" date="2017-04" db="EMBL/GenBank/DDBJ databases">
        <authorList>
            <person name="Afonso C.L."/>
            <person name="Miller P.J."/>
            <person name="Scott M.A."/>
            <person name="Spackman E."/>
            <person name="Goraichik I."/>
            <person name="Dimitrov K.M."/>
            <person name="Suarez D.L."/>
            <person name="Swayne D.E."/>
        </authorList>
    </citation>
    <scope>NUCLEOTIDE SEQUENCE [LARGE SCALE GENOMIC DNA]</scope>
    <source>
        <strain evidence="5 6">DSM 3385</strain>
    </source>
</reference>
<comment type="similarity">
    <text evidence="4">Belongs to the trans-sulfuration enzymes family.</text>
</comment>
<dbReference type="InterPro" id="IPR015421">
    <property type="entry name" value="PyrdxlP-dep_Trfase_major"/>
</dbReference>
<dbReference type="STRING" id="1121400.SAMN02746065_12626"/>
<dbReference type="Pfam" id="PF01053">
    <property type="entry name" value="Cys_Met_Meta_PP"/>
    <property type="match status" value="1"/>
</dbReference>
<dbReference type="GO" id="GO:0005737">
    <property type="term" value="C:cytoplasm"/>
    <property type="evidence" value="ECO:0007669"/>
    <property type="project" value="TreeGrafter"/>
</dbReference>
<dbReference type="GO" id="GO:0009086">
    <property type="term" value="P:methionine biosynthetic process"/>
    <property type="evidence" value="ECO:0007669"/>
    <property type="project" value="UniProtKB-ARBA"/>
</dbReference>
<dbReference type="PIRSF" id="PIRSF001434">
    <property type="entry name" value="CGS"/>
    <property type="match status" value="1"/>
</dbReference>
<keyword evidence="5" id="KW-0456">Lyase</keyword>
<evidence type="ECO:0000256" key="2">
    <source>
        <dbReference type="ARBA" id="ARBA00022898"/>
    </source>
</evidence>
<evidence type="ECO:0000256" key="1">
    <source>
        <dbReference type="ARBA" id="ARBA00001933"/>
    </source>
</evidence>
<dbReference type="GO" id="GO:0019346">
    <property type="term" value="P:transsulfuration"/>
    <property type="evidence" value="ECO:0007669"/>
    <property type="project" value="InterPro"/>
</dbReference>
<dbReference type="FunFam" id="3.90.1150.10:FF:000033">
    <property type="entry name" value="Cystathionine gamma-synthase"/>
    <property type="match status" value="1"/>
</dbReference>
<keyword evidence="2 3" id="KW-0663">Pyridoxal phosphate</keyword>
<evidence type="ECO:0000256" key="4">
    <source>
        <dbReference type="RuleBase" id="RU362118"/>
    </source>
</evidence>
<protein>
    <submittedName>
        <fullName evidence="5">Methionine-gamma-lyase</fullName>
    </submittedName>
</protein>
<dbReference type="InterPro" id="IPR000277">
    <property type="entry name" value="Cys/Met-Metab_PyrdxlP-dep_enz"/>
</dbReference>